<dbReference type="EMBL" id="JBHUII010000013">
    <property type="protein sequence ID" value="MFD2207762.1"/>
    <property type="molecule type" value="Genomic_DNA"/>
</dbReference>
<feature type="transmembrane region" description="Helical" evidence="1">
    <location>
        <begin position="57"/>
        <end position="76"/>
    </location>
</feature>
<organism evidence="2 3">
    <name type="scientific">Kiloniella antarctica</name>
    <dbReference type="NCBI Taxonomy" id="1550907"/>
    <lineage>
        <taxon>Bacteria</taxon>
        <taxon>Pseudomonadati</taxon>
        <taxon>Pseudomonadota</taxon>
        <taxon>Alphaproteobacteria</taxon>
        <taxon>Rhodospirillales</taxon>
        <taxon>Kiloniellaceae</taxon>
        <taxon>Kiloniella</taxon>
    </lineage>
</organism>
<evidence type="ECO:0000256" key="1">
    <source>
        <dbReference type="SAM" id="Phobius"/>
    </source>
</evidence>
<feature type="transmembrane region" description="Helical" evidence="1">
    <location>
        <begin position="88"/>
        <end position="108"/>
    </location>
</feature>
<keyword evidence="1" id="KW-1133">Transmembrane helix</keyword>
<name>A0ABW5BNS2_9PROT</name>
<comment type="caution">
    <text evidence="2">The sequence shown here is derived from an EMBL/GenBank/DDBJ whole genome shotgun (WGS) entry which is preliminary data.</text>
</comment>
<evidence type="ECO:0000313" key="2">
    <source>
        <dbReference type="EMBL" id="MFD2207762.1"/>
    </source>
</evidence>
<proteinExistence type="predicted"/>
<accession>A0ABW5BNS2</accession>
<sequence length="112" mass="12894">MQEHAKSISVCLLTALFTGFVTQLMSIGGFIRWSAVKGNDYSSEFWNLVISSWTEDGLTTFLIWSVVSLVVYFTLHRLTKERKTAEKVIVRLSIILAVLYGIFMYPNFRDYL</sequence>
<evidence type="ECO:0000313" key="3">
    <source>
        <dbReference type="Proteomes" id="UP001597294"/>
    </source>
</evidence>
<gene>
    <name evidence="2" type="ORF">ACFSKO_19280</name>
</gene>
<protein>
    <submittedName>
        <fullName evidence="2">Uncharacterized protein</fullName>
    </submittedName>
</protein>
<reference evidence="3" key="1">
    <citation type="journal article" date="2019" name="Int. J. Syst. Evol. Microbiol.">
        <title>The Global Catalogue of Microorganisms (GCM) 10K type strain sequencing project: providing services to taxonomists for standard genome sequencing and annotation.</title>
        <authorList>
            <consortium name="The Broad Institute Genomics Platform"/>
            <consortium name="The Broad Institute Genome Sequencing Center for Infectious Disease"/>
            <person name="Wu L."/>
            <person name="Ma J."/>
        </authorList>
    </citation>
    <scope>NUCLEOTIDE SEQUENCE [LARGE SCALE GENOMIC DNA]</scope>
    <source>
        <strain evidence="3">CGMCC 4.7192</strain>
    </source>
</reference>
<keyword evidence="3" id="KW-1185">Reference proteome</keyword>
<keyword evidence="1" id="KW-0472">Membrane</keyword>
<dbReference type="Proteomes" id="UP001597294">
    <property type="component" value="Unassembled WGS sequence"/>
</dbReference>
<keyword evidence="1" id="KW-0812">Transmembrane</keyword>
<feature type="transmembrane region" description="Helical" evidence="1">
    <location>
        <begin position="12"/>
        <end position="33"/>
    </location>
</feature>